<dbReference type="EMBL" id="JARKIB010000024">
    <property type="protein sequence ID" value="KAJ7766092.1"/>
    <property type="molecule type" value="Genomic_DNA"/>
</dbReference>
<keyword evidence="4" id="KW-1185">Reference proteome</keyword>
<accession>A0AAD7JJE4</accession>
<keyword evidence="1" id="KW-0175">Coiled coil</keyword>
<evidence type="ECO:0000256" key="1">
    <source>
        <dbReference type="SAM" id="Coils"/>
    </source>
</evidence>
<feature type="region of interest" description="Disordered" evidence="2">
    <location>
        <begin position="22"/>
        <end position="50"/>
    </location>
</feature>
<evidence type="ECO:0000256" key="2">
    <source>
        <dbReference type="SAM" id="MobiDB-lite"/>
    </source>
</evidence>
<feature type="coiled-coil region" evidence="1">
    <location>
        <begin position="103"/>
        <end position="137"/>
    </location>
</feature>
<evidence type="ECO:0000313" key="3">
    <source>
        <dbReference type="EMBL" id="KAJ7766092.1"/>
    </source>
</evidence>
<feature type="compositionally biased region" description="Low complexity" evidence="2">
    <location>
        <begin position="24"/>
        <end position="33"/>
    </location>
</feature>
<organism evidence="3 4">
    <name type="scientific">Mycena metata</name>
    <dbReference type="NCBI Taxonomy" id="1033252"/>
    <lineage>
        <taxon>Eukaryota</taxon>
        <taxon>Fungi</taxon>
        <taxon>Dikarya</taxon>
        <taxon>Basidiomycota</taxon>
        <taxon>Agaricomycotina</taxon>
        <taxon>Agaricomycetes</taxon>
        <taxon>Agaricomycetidae</taxon>
        <taxon>Agaricales</taxon>
        <taxon>Marasmiineae</taxon>
        <taxon>Mycenaceae</taxon>
        <taxon>Mycena</taxon>
    </lineage>
</organism>
<comment type="caution">
    <text evidence="3">The sequence shown here is derived from an EMBL/GenBank/DDBJ whole genome shotgun (WGS) entry which is preliminary data.</text>
</comment>
<reference evidence="3" key="1">
    <citation type="submission" date="2023-03" db="EMBL/GenBank/DDBJ databases">
        <title>Massive genome expansion in bonnet fungi (Mycena s.s.) driven by repeated elements and novel gene families across ecological guilds.</title>
        <authorList>
            <consortium name="Lawrence Berkeley National Laboratory"/>
            <person name="Harder C.B."/>
            <person name="Miyauchi S."/>
            <person name="Viragh M."/>
            <person name="Kuo A."/>
            <person name="Thoen E."/>
            <person name="Andreopoulos B."/>
            <person name="Lu D."/>
            <person name="Skrede I."/>
            <person name="Drula E."/>
            <person name="Henrissat B."/>
            <person name="Morin E."/>
            <person name="Kohler A."/>
            <person name="Barry K."/>
            <person name="LaButti K."/>
            <person name="Morin E."/>
            <person name="Salamov A."/>
            <person name="Lipzen A."/>
            <person name="Mereny Z."/>
            <person name="Hegedus B."/>
            <person name="Baldrian P."/>
            <person name="Stursova M."/>
            <person name="Weitz H."/>
            <person name="Taylor A."/>
            <person name="Grigoriev I.V."/>
            <person name="Nagy L.G."/>
            <person name="Martin F."/>
            <person name="Kauserud H."/>
        </authorList>
    </citation>
    <scope>NUCLEOTIDE SEQUENCE</scope>
    <source>
        <strain evidence="3">CBHHK182m</strain>
    </source>
</reference>
<evidence type="ECO:0000313" key="4">
    <source>
        <dbReference type="Proteomes" id="UP001215598"/>
    </source>
</evidence>
<name>A0AAD7JJE4_9AGAR</name>
<sequence length="362" mass="39555">MSLQTPPRVKPSWYWEPLSEKLEGSTLSSMSELETSELESDTAKPRKGRFRGRGPLPILSAWERALCRYTTIHYGISSTVLANHLDCSGPTIAKAVKNDYKKKDDARQDHTRLLKEKKKFESTVHKLLNAQEKLQAKNGENRSGRSNNTETFKYQAPIDVLHSAASGSTVKPSVPALSNLTTPALPAASHPASNFLFEFVACVPLDPVDVWYPQLKTAGLTEETLRRMAGILKEDLDGFVDKSFPEMTPVDRRSPKAVHQLRRVVTTVSTEVTALLPPSPPSSSPVAAAIVAADYDGSGAAITGGRAAIKPSPHHIAHQQHVPHVTPPLPHITPTPPPAVPTPDLEFINLFIFSVFSFDVLS</sequence>
<dbReference type="Proteomes" id="UP001215598">
    <property type="component" value="Unassembled WGS sequence"/>
</dbReference>
<proteinExistence type="predicted"/>
<gene>
    <name evidence="3" type="ORF">B0H16DRAFT_1882940</name>
</gene>
<protein>
    <submittedName>
        <fullName evidence="3">Uncharacterized protein</fullName>
    </submittedName>
</protein>
<dbReference type="AlphaFoldDB" id="A0AAD7JJE4"/>